<proteinExistence type="predicted"/>
<evidence type="ECO:0000256" key="1">
    <source>
        <dbReference type="SAM" id="Phobius"/>
    </source>
</evidence>
<sequence>MTVLSGSRLPRVARPGVFLVALVVGFATFGAGCADRSASPVDGEGTEPLGYGKEVTVPISAAVTTLVSPGDEPRDLLRPRYAAGTTQEVTLRTDYRIQQQVNDQPARDFSPAALTIPMTATAGADGVDLTVGTVTTPDPALNKAFTTADGSHAGLEMSDLGAITELRLAPSPDTPNTARAALEQAFYQAVYRSIAFPDEPVGVGAVWTVHQEITGGVTLDQITTATLTSRDGDRLTIDLQVTQTPTDKVWELPNDAGALDIAGYVMEGTGTITVDLGLPLPVAGAIDVGGQQIYRDERSVSTLVQTQSTRVSWTE</sequence>
<organism evidence="2 3">
    <name type="scientific">Nocardia asteroides NBRC 15531</name>
    <dbReference type="NCBI Taxonomy" id="1110697"/>
    <lineage>
        <taxon>Bacteria</taxon>
        <taxon>Bacillati</taxon>
        <taxon>Actinomycetota</taxon>
        <taxon>Actinomycetes</taxon>
        <taxon>Mycobacteriales</taxon>
        <taxon>Nocardiaceae</taxon>
        <taxon>Nocardia</taxon>
    </lineage>
</organism>
<protein>
    <submittedName>
        <fullName evidence="2">Uncharacterized protein</fullName>
    </submittedName>
</protein>
<evidence type="ECO:0000313" key="2">
    <source>
        <dbReference type="EMBL" id="GAD83179.1"/>
    </source>
</evidence>
<comment type="caution">
    <text evidence="2">The sequence shown here is derived from an EMBL/GenBank/DDBJ whole genome shotgun (WGS) entry which is preliminary data.</text>
</comment>
<keyword evidence="1" id="KW-0472">Membrane</keyword>
<feature type="transmembrane region" description="Helical" evidence="1">
    <location>
        <begin position="12"/>
        <end position="32"/>
    </location>
</feature>
<keyword evidence="1" id="KW-0812">Transmembrane</keyword>
<keyword evidence="1" id="KW-1133">Transmembrane helix</keyword>
<dbReference type="AlphaFoldDB" id="U5EDC8"/>
<gene>
    <name evidence="2" type="ORF">NCAST_18_00310</name>
</gene>
<keyword evidence="3" id="KW-1185">Reference proteome</keyword>
<dbReference type="eggNOG" id="ENOG502Z9YC">
    <property type="taxonomic scope" value="Bacteria"/>
</dbReference>
<reference evidence="2 3" key="1">
    <citation type="journal article" date="2014" name="BMC Genomics">
        <title>Genome based analysis of type-I polyketide synthase and nonribosomal peptide synthetase gene clusters in seven strains of five representative Nocardia species.</title>
        <authorList>
            <person name="Komaki H."/>
            <person name="Ichikawa N."/>
            <person name="Hosoyama A."/>
            <person name="Takahashi-Nakaguchi A."/>
            <person name="Matsuzawa T."/>
            <person name="Suzuki K."/>
            <person name="Fujita N."/>
            <person name="Gonoi T."/>
        </authorList>
    </citation>
    <scope>NUCLEOTIDE SEQUENCE [LARGE SCALE GENOMIC DNA]</scope>
    <source>
        <strain evidence="2 3">NBRC 15531</strain>
    </source>
</reference>
<dbReference type="EMBL" id="BAFO02000018">
    <property type="protein sequence ID" value="GAD83179.1"/>
    <property type="molecule type" value="Genomic_DNA"/>
</dbReference>
<dbReference type="STRING" id="1824.SAMN05444423_1197"/>
<dbReference type="Proteomes" id="UP000017048">
    <property type="component" value="Unassembled WGS sequence"/>
</dbReference>
<name>U5EDC8_NOCAS</name>
<evidence type="ECO:0000313" key="3">
    <source>
        <dbReference type="Proteomes" id="UP000017048"/>
    </source>
</evidence>
<accession>U5EDC8</accession>